<gene>
    <name evidence="2" type="ORF">EBBID32_34060</name>
</gene>
<sequence>MKQGNRRLADAGGGVPPQSTHGLHDFSSRCVAADFAVT</sequence>
<evidence type="ECO:0000313" key="2">
    <source>
        <dbReference type="EMBL" id="CCW19045.1"/>
    </source>
</evidence>
<accession>N1MP88</accession>
<proteinExistence type="predicted"/>
<reference evidence="3" key="2">
    <citation type="submission" date="2013-04" db="EMBL/GenBank/DDBJ databases">
        <title>Bisphenol A degrading Sphingobium sp. strain BiD32.</title>
        <authorList>
            <person name="Nielsen J.L."/>
            <person name="Zhou N.A."/>
            <person name="Kjeldal H."/>
        </authorList>
    </citation>
    <scope>NUCLEOTIDE SEQUENCE [LARGE SCALE GENOMIC DNA]</scope>
    <source>
        <strain evidence="3">BiD32</strain>
    </source>
</reference>
<keyword evidence="3" id="KW-1185">Reference proteome</keyword>
<evidence type="ECO:0000313" key="3">
    <source>
        <dbReference type="Proteomes" id="UP000013201"/>
    </source>
</evidence>
<name>N1MP88_9SPHN</name>
<feature type="region of interest" description="Disordered" evidence="1">
    <location>
        <begin position="1"/>
        <end position="24"/>
    </location>
</feature>
<dbReference type="AlphaFoldDB" id="N1MP88"/>
<reference evidence="2 3" key="1">
    <citation type="submission" date="2013-03" db="EMBL/GenBank/DDBJ databases">
        <authorList>
            <person name="Le V."/>
        </authorList>
    </citation>
    <scope>NUCLEOTIDE SEQUENCE [LARGE SCALE GENOMIC DNA]</scope>
    <source>
        <strain evidence="2 3">BiD32</strain>
    </source>
</reference>
<comment type="caution">
    <text evidence="2">The sequence shown here is derived from an EMBL/GenBank/DDBJ whole genome shotgun (WGS) entry which is preliminary data.</text>
</comment>
<evidence type="ECO:0000256" key="1">
    <source>
        <dbReference type="SAM" id="MobiDB-lite"/>
    </source>
</evidence>
<dbReference type="EMBL" id="CAVK010000169">
    <property type="protein sequence ID" value="CCW19045.1"/>
    <property type="molecule type" value="Genomic_DNA"/>
</dbReference>
<organism evidence="2 3">
    <name type="scientific">Sphingobium indicum BiD32</name>
    <dbReference type="NCBI Taxonomy" id="1301087"/>
    <lineage>
        <taxon>Bacteria</taxon>
        <taxon>Pseudomonadati</taxon>
        <taxon>Pseudomonadota</taxon>
        <taxon>Alphaproteobacteria</taxon>
        <taxon>Sphingomonadales</taxon>
        <taxon>Sphingomonadaceae</taxon>
        <taxon>Sphingobium</taxon>
    </lineage>
</organism>
<protein>
    <submittedName>
        <fullName evidence="2">Uncharacterized protein</fullName>
    </submittedName>
</protein>
<dbReference type="Proteomes" id="UP000013201">
    <property type="component" value="Unassembled WGS sequence"/>
</dbReference>